<dbReference type="PANTHER" id="PTHR11571:SF222">
    <property type="entry name" value="GLUTATHIONE TRANSFERASE"/>
    <property type="match status" value="1"/>
</dbReference>
<dbReference type="GO" id="GO:0004364">
    <property type="term" value="F:glutathione transferase activity"/>
    <property type="evidence" value="ECO:0007669"/>
    <property type="project" value="UniProtKB-EC"/>
</dbReference>
<dbReference type="PANTHER" id="PTHR11571">
    <property type="entry name" value="GLUTATHIONE S-TRANSFERASE"/>
    <property type="match status" value="1"/>
</dbReference>
<dbReference type="Gene3D" id="1.20.1050.10">
    <property type="match status" value="1"/>
</dbReference>
<dbReference type="InterPro" id="IPR040079">
    <property type="entry name" value="Glutathione_S-Trfase"/>
</dbReference>
<dbReference type="InterPro" id="IPR010987">
    <property type="entry name" value="Glutathione-S-Trfase_C-like"/>
</dbReference>
<evidence type="ECO:0000256" key="3">
    <source>
        <dbReference type="ARBA" id="ARBA00012452"/>
    </source>
</evidence>
<dbReference type="Gene3D" id="3.40.30.10">
    <property type="entry name" value="Glutaredoxin"/>
    <property type="match status" value="1"/>
</dbReference>
<dbReference type="AlphaFoldDB" id="A0A6U2H7W0"/>
<sequence length="240" mass="27393">MAATMVKMPTSKVTIAYAPVRGLGAAIKMCCEFAGADYEVFEYQGVENKLEVDAWREGWWADKPAMYEKNSMINIPFVVDGETVVSQSNACLTYLGRKYKLLGSNDAELTKVEQCLCELMDLRNTVVGICYGPPDTYEQRAKDHFDNYVQVSFGKFEKWLTVNKTKFLGADVPTVADFHMFEMLDQHETWCKPLGKPQPLDKFPLLKELHTNIRTHPNLAKYFDGPQYKLTINAKRANFF</sequence>
<feature type="domain" description="GST N-terminal" evidence="6">
    <location>
        <begin position="11"/>
        <end position="103"/>
    </location>
</feature>
<name>A0A6U2H7W0_HEMAN</name>
<accession>A0A6U2H7W0</accession>
<comment type="function">
    <text evidence="1">Conjugation of reduced glutathione to a wide number of exogenous and endogenous hydrophobic electrophiles.</text>
</comment>
<dbReference type="Pfam" id="PF14497">
    <property type="entry name" value="GST_C_3"/>
    <property type="match status" value="1"/>
</dbReference>
<dbReference type="SUPFAM" id="SSF52833">
    <property type="entry name" value="Thioredoxin-like"/>
    <property type="match status" value="1"/>
</dbReference>
<evidence type="ECO:0000313" key="8">
    <source>
        <dbReference type="EMBL" id="CAD8758323.1"/>
    </source>
</evidence>
<evidence type="ECO:0000259" key="7">
    <source>
        <dbReference type="PROSITE" id="PS50405"/>
    </source>
</evidence>
<dbReference type="EMBL" id="HBFK01040898">
    <property type="protein sequence ID" value="CAD8758323.1"/>
    <property type="molecule type" value="Transcribed_RNA"/>
</dbReference>
<comment type="catalytic activity">
    <reaction evidence="5">
        <text>RX + glutathione = an S-substituted glutathione + a halide anion + H(+)</text>
        <dbReference type="Rhea" id="RHEA:16437"/>
        <dbReference type="ChEBI" id="CHEBI:15378"/>
        <dbReference type="ChEBI" id="CHEBI:16042"/>
        <dbReference type="ChEBI" id="CHEBI:17792"/>
        <dbReference type="ChEBI" id="CHEBI:57925"/>
        <dbReference type="ChEBI" id="CHEBI:90779"/>
        <dbReference type="EC" id="2.5.1.18"/>
    </reaction>
</comment>
<evidence type="ECO:0000256" key="2">
    <source>
        <dbReference type="ARBA" id="ARBA00005861"/>
    </source>
</evidence>
<gene>
    <name evidence="8" type="ORF">HAND1043_LOCUS24837</name>
</gene>
<dbReference type="InterPro" id="IPR004046">
    <property type="entry name" value="GST_C"/>
</dbReference>
<evidence type="ECO:0000256" key="5">
    <source>
        <dbReference type="ARBA" id="ARBA00047960"/>
    </source>
</evidence>
<dbReference type="SFLD" id="SFLDS00019">
    <property type="entry name" value="Glutathione_Transferase_(cytos"/>
    <property type="match status" value="1"/>
</dbReference>
<dbReference type="InterPro" id="IPR036249">
    <property type="entry name" value="Thioredoxin-like_sf"/>
</dbReference>
<evidence type="ECO:0000256" key="4">
    <source>
        <dbReference type="ARBA" id="ARBA00022679"/>
    </source>
</evidence>
<comment type="similarity">
    <text evidence="2">Belongs to the GST superfamily. Mu family.</text>
</comment>
<dbReference type="CDD" id="cd03192">
    <property type="entry name" value="GST_C_Sigma_like"/>
    <property type="match status" value="1"/>
</dbReference>
<dbReference type="InterPro" id="IPR036282">
    <property type="entry name" value="Glutathione-S-Trfase_C_sf"/>
</dbReference>
<dbReference type="PROSITE" id="PS50404">
    <property type="entry name" value="GST_NTER"/>
    <property type="match status" value="1"/>
</dbReference>
<dbReference type="GO" id="GO:0006749">
    <property type="term" value="P:glutathione metabolic process"/>
    <property type="evidence" value="ECO:0007669"/>
    <property type="project" value="TreeGrafter"/>
</dbReference>
<dbReference type="InterPro" id="IPR050213">
    <property type="entry name" value="GST_superfamily"/>
</dbReference>
<reference evidence="8" key="1">
    <citation type="submission" date="2021-01" db="EMBL/GenBank/DDBJ databases">
        <authorList>
            <person name="Corre E."/>
            <person name="Pelletier E."/>
            <person name="Niang G."/>
            <person name="Scheremetjew M."/>
            <person name="Finn R."/>
            <person name="Kale V."/>
            <person name="Holt S."/>
            <person name="Cochrane G."/>
            <person name="Meng A."/>
            <person name="Brown T."/>
            <person name="Cohen L."/>
        </authorList>
    </citation>
    <scope>NUCLEOTIDE SEQUENCE</scope>
    <source>
        <strain evidence="8">CCMP441</strain>
    </source>
</reference>
<keyword evidence="4" id="KW-0808">Transferase</keyword>
<evidence type="ECO:0000259" key="6">
    <source>
        <dbReference type="PROSITE" id="PS50404"/>
    </source>
</evidence>
<dbReference type="SUPFAM" id="SSF47616">
    <property type="entry name" value="GST C-terminal domain-like"/>
    <property type="match status" value="1"/>
</dbReference>
<dbReference type="PROSITE" id="PS50405">
    <property type="entry name" value="GST_CTER"/>
    <property type="match status" value="1"/>
</dbReference>
<feature type="domain" description="GST C-terminal" evidence="7">
    <location>
        <begin position="105"/>
        <end position="239"/>
    </location>
</feature>
<evidence type="ECO:0000256" key="1">
    <source>
        <dbReference type="ARBA" id="ARBA00003701"/>
    </source>
</evidence>
<proteinExistence type="inferred from homology"/>
<dbReference type="EC" id="2.5.1.18" evidence="3"/>
<organism evidence="8">
    <name type="scientific">Hemiselmis andersenii</name>
    <name type="common">Cryptophyte alga</name>
    <dbReference type="NCBI Taxonomy" id="464988"/>
    <lineage>
        <taxon>Eukaryota</taxon>
        <taxon>Cryptophyceae</taxon>
        <taxon>Cryptomonadales</taxon>
        <taxon>Hemiselmidaceae</taxon>
        <taxon>Hemiselmis</taxon>
    </lineage>
</organism>
<dbReference type="InterPro" id="IPR004045">
    <property type="entry name" value="Glutathione_S-Trfase_N"/>
</dbReference>
<protein>
    <recommendedName>
        <fullName evidence="3">glutathione transferase</fullName>
        <ecNumber evidence="3">2.5.1.18</ecNumber>
    </recommendedName>
</protein>